<accession>A0A2M8KEP8</accession>
<dbReference type="PROSITE" id="PS00056">
    <property type="entry name" value="RIBOSOMAL_S17"/>
    <property type="match status" value="1"/>
</dbReference>
<dbReference type="Proteomes" id="UP000231450">
    <property type="component" value="Unassembled WGS sequence"/>
</dbReference>
<evidence type="ECO:0000256" key="2">
    <source>
        <dbReference type="ARBA" id="ARBA00022980"/>
    </source>
</evidence>
<dbReference type="InterPro" id="IPR000266">
    <property type="entry name" value="Ribosomal_uS17"/>
</dbReference>
<name>A0A2M8KEP8_9BACT</name>
<keyword evidence="3" id="KW-0687">Ribonucleoprotein</keyword>
<evidence type="ECO:0000256" key="1">
    <source>
        <dbReference type="ARBA" id="ARBA00010254"/>
    </source>
</evidence>
<comment type="similarity">
    <text evidence="1">Belongs to the universal ribosomal protein uS17 family.</text>
</comment>
<dbReference type="AlphaFoldDB" id="A0A2M8KEP8"/>
<dbReference type="SUPFAM" id="SSF50249">
    <property type="entry name" value="Nucleic acid-binding proteins"/>
    <property type="match status" value="1"/>
</dbReference>
<dbReference type="GO" id="GO:0006412">
    <property type="term" value="P:translation"/>
    <property type="evidence" value="ECO:0007669"/>
    <property type="project" value="InterPro"/>
</dbReference>
<dbReference type="InterPro" id="IPR019979">
    <property type="entry name" value="Ribosomal_uS17_CS"/>
</dbReference>
<gene>
    <name evidence="4" type="primary">rpsQ</name>
    <name evidence="4" type="ORF">COU81_01080</name>
</gene>
<protein>
    <submittedName>
        <fullName evidence="4">30S ribosomal protein S17</fullName>
    </submittedName>
</protein>
<proteinExistence type="inferred from homology"/>
<reference evidence="5" key="1">
    <citation type="submission" date="2017-09" db="EMBL/GenBank/DDBJ databases">
        <title>Depth-based differentiation of microbial function through sediment-hosted aquifers and enrichment of novel symbionts in the deep terrestrial subsurface.</title>
        <authorList>
            <person name="Probst A.J."/>
            <person name="Ladd B."/>
            <person name="Jarett J.K."/>
            <person name="Geller-Mcgrath D.E."/>
            <person name="Sieber C.M.K."/>
            <person name="Emerson J.B."/>
            <person name="Anantharaman K."/>
            <person name="Thomas B.C."/>
            <person name="Malmstrom R."/>
            <person name="Stieglmeier M."/>
            <person name="Klingl A."/>
            <person name="Woyke T."/>
            <person name="Ryan C.M."/>
            <person name="Banfield J.F."/>
        </authorList>
    </citation>
    <scope>NUCLEOTIDE SEQUENCE [LARGE SCALE GENOMIC DNA]</scope>
</reference>
<keyword evidence="2 4" id="KW-0689">Ribosomal protein</keyword>
<dbReference type="GO" id="GO:1990904">
    <property type="term" value="C:ribonucleoprotein complex"/>
    <property type="evidence" value="ECO:0007669"/>
    <property type="project" value="UniProtKB-KW"/>
</dbReference>
<dbReference type="InterPro" id="IPR012340">
    <property type="entry name" value="NA-bd_OB-fold"/>
</dbReference>
<evidence type="ECO:0000256" key="3">
    <source>
        <dbReference type="ARBA" id="ARBA00023274"/>
    </source>
</evidence>
<sequence length="68" mass="7853">ERYAKRKTKLHARLPDCMSNEINIGDYIEIKECRPISKIIHFVVVGKVNSREDTSRKPLGVLDKGEEK</sequence>
<dbReference type="GO" id="GO:0003735">
    <property type="term" value="F:structural constituent of ribosome"/>
    <property type="evidence" value="ECO:0007669"/>
    <property type="project" value="InterPro"/>
</dbReference>
<evidence type="ECO:0000313" key="4">
    <source>
        <dbReference type="EMBL" id="PJE58385.1"/>
    </source>
</evidence>
<feature type="non-terminal residue" evidence="4">
    <location>
        <position position="1"/>
    </location>
</feature>
<evidence type="ECO:0000313" key="5">
    <source>
        <dbReference type="Proteomes" id="UP000231450"/>
    </source>
</evidence>
<dbReference type="Gene3D" id="2.40.50.1000">
    <property type="match status" value="1"/>
</dbReference>
<dbReference type="EMBL" id="PFDW01000021">
    <property type="protein sequence ID" value="PJE58385.1"/>
    <property type="molecule type" value="Genomic_DNA"/>
</dbReference>
<dbReference type="GO" id="GO:0005840">
    <property type="term" value="C:ribosome"/>
    <property type="evidence" value="ECO:0007669"/>
    <property type="project" value="UniProtKB-KW"/>
</dbReference>
<comment type="caution">
    <text evidence="4">The sequence shown here is derived from an EMBL/GenBank/DDBJ whole genome shotgun (WGS) entry which is preliminary data.</text>
</comment>
<organism evidence="4 5">
    <name type="scientific">Candidatus Portnoybacteria bacterium CG10_big_fil_rev_8_21_14_0_10_36_7</name>
    <dbReference type="NCBI Taxonomy" id="1974812"/>
    <lineage>
        <taxon>Bacteria</taxon>
        <taxon>Candidatus Portnoyibacteriota</taxon>
    </lineage>
</organism>
<dbReference type="Pfam" id="PF00366">
    <property type="entry name" value="Ribosomal_S17"/>
    <property type="match status" value="1"/>
</dbReference>